<dbReference type="EMBL" id="JARKIB010000092">
    <property type="protein sequence ID" value="KAJ7743129.1"/>
    <property type="molecule type" value="Genomic_DNA"/>
</dbReference>
<keyword evidence="2" id="KW-1185">Reference proteome</keyword>
<organism evidence="1 2">
    <name type="scientific">Mycena metata</name>
    <dbReference type="NCBI Taxonomy" id="1033252"/>
    <lineage>
        <taxon>Eukaryota</taxon>
        <taxon>Fungi</taxon>
        <taxon>Dikarya</taxon>
        <taxon>Basidiomycota</taxon>
        <taxon>Agaricomycotina</taxon>
        <taxon>Agaricomycetes</taxon>
        <taxon>Agaricomycetidae</taxon>
        <taxon>Agaricales</taxon>
        <taxon>Marasmiineae</taxon>
        <taxon>Mycenaceae</taxon>
        <taxon>Mycena</taxon>
    </lineage>
</organism>
<proteinExistence type="predicted"/>
<evidence type="ECO:0000313" key="1">
    <source>
        <dbReference type="EMBL" id="KAJ7743129.1"/>
    </source>
</evidence>
<sequence>MGVHTFGTVHGPCELGASNDSDKILLSVGCNCVVAQANLPFAHEFLRLGGPFVIWTTMGAPRIGALQRFQSLFLWFHPHRQVTTIVARSWPGAFRYVSLFRPPVTTPISTRPMMSVLGLYRGLTGYLISALLLHGAHPSASTQFLKTGSHKTQFTSLISTHCGKTHPPRLSMRIQNLAARLSCHHSAVQQPRYMSLWPSSKALWCLQGEKRAELYWVERWHPKFARLSRMAVSQLSSDVDRQRFVEDNINGGKIRNMTSNARLPGNSPRRHRSLNIRIQRVL</sequence>
<reference evidence="1" key="1">
    <citation type="submission" date="2023-03" db="EMBL/GenBank/DDBJ databases">
        <title>Massive genome expansion in bonnet fungi (Mycena s.s.) driven by repeated elements and novel gene families across ecological guilds.</title>
        <authorList>
            <consortium name="Lawrence Berkeley National Laboratory"/>
            <person name="Harder C.B."/>
            <person name="Miyauchi S."/>
            <person name="Viragh M."/>
            <person name="Kuo A."/>
            <person name="Thoen E."/>
            <person name="Andreopoulos B."/>
            <person name="Lu D."/>
            <person name="Skrede I."/>
            <person name="Drula E."/>
            <person name="Henrissat B."/>
            <person name="Morin E."/>
            <person name="Kohler A."/>
            <person name="Barry K."/>
            <person name="LaButti K."/>
            <person name="Morin E."/>
            <person name="Salamov A."/>
            <person name="Lipzen A."/>
            <person name="Mereny Z."/>
            <person name="Hegedus B."/>
            <person name="Baldrian P."/>
            <person name="Stursova M."/>
            <person name="Weitz H."/>
            <person name="Taylor A."/>
            <person name="Grigoriev I.V."/>
            <person name="Nagy L.G."/>
            <person name="Martin F."/>
            <person name="Kauserud H."/>
        </authorList>
    </citation>
    <scope>NUCLEOTIDE SEQUENCE</scope>
    <source>
        <strain evidence="1">CBHHK182m</strain>
    </source>
</reference>
<name>A0AAD7N2R0_9AGAR</name>
<dbReference type="Proteomes" id="UP001215598">
    <property type="component" value="Unassembled WGS sequence"/>
</dbReference>
<accession>A0AAD7N2R0</accession>
<evidence type="ECO:0000313" key="2">
    <source>
        <dbReference type="Proteomes" id="UP001215598"/>
    </source>
</evidence>
<comment type="caution">
    <text evidence="1">The sequence shown here is derived from an EMBL/GenBank/DDBJ whole genome shotgun (WGS) entry which is preliminary data.</text>
</comment>
<protein>
    <submittedName>
        <fullName evidence="1">Uncharacterized protein</fullName>
    </submittedName>
</protein>
<gene>
    <name evidence="1" type="ORF">B0H16DRAFT_1014279</name>
</gene>
<dbReference type="AlphaFoldDB" id="A0AAD7N2R0"/>